<protein>
    <recommendedName>
        <fullName evidence="4">PNPLA domain-containing protein</fullName>
    </recommendedName>
</protein>
<dbReference type="InterPro" id="IPR033562">
    <property type="entry name" value="PLPL"/>
</dbReference>
<dbReference type="PANTHER" id="PTHR12406">
    <property type="entry name" value="CALCIUM-INDEPENDENT PHOSPHOLIPASE A2 IPLA2 -RELATED"/>
    <property type="match status" value="1"/>
</dbReference>
<dbReference type="GO" id="GO:0019433">
    <property type="term" value="P:triglyceride catabolic process"/>
    <property type="evidence" value="ECO:0007669"/>
    <property type="project" value="TreeGrafter"/>
</dbReference>
<dbReference type="PANTHER" id="PTHR12406:SF7">
    <property type="entry name" value="PATATIN-LIKE PHOSPHOLIPASE DOMAIN-CONTAINING PROTEIN 4"/>
    <property type="match status" value="1"/>
</dbReference>
<dbReference type="GO" id="GO:0016020">
    <property type="term" value="C:membrane"/>
    <property type="evidence" value="ECO:0007669"/>
    <property type="project" value="TreeGrafter"/>
</dbReference>
<dbReference type="GO" id="GO:0055088">
    <property type="term" value="P:lipid homeostasis"/>
    <property type="evidence" value="ECO:0007669"/>
    <property type="project" value="TreeGrafter"/>
</dbReference>
<dbReference type="GeneID" id="25735761"/>
<proteinExistence type="predicted"/>
<evidence type="ECO:0000313" key="3">
    <source>
        <dbReference type="Proteomes" id="UP000054498"/>
    </source>
</evidence>
<dbReference type="AlphaFoldDB" id="A0A0D2NJP2"/>
<dbReference type="GO" id="GO:0004806">
    <property type="term" value="F:triacylglycerol lipase activity"/>
    <property type="evidence" value="ECO:0007669"/>
    <property type="project" value="TreeGrafter"/>
</dbReference>
<organism evidence="2 3">
    <name type="scientific">Monoraphidium neglectum</name>
    <dbReference type="NCBI Taxonomy" id="145388"/>
    <lineage>
        <taxon>Eukaryota</taxon>
        <taxon>Viridiplantae</taxon>
        <taxon>Chlorophyta</taxon>
        <taxon>core chlorophytes</taxon>
        <taxon>Chlorophyceae</taxon>
        <taxon>CS clade</taxon>
        <taxon>Sphaeropleales</taxon>
        <taxon>Selenastraceae</taxon>
        <taxon>Monoraphidium</taxon>
    </lineage>
</organism>
<dbReference type="EMBL" id="KK100561">
    <property type="protein sequence ID" value="KIZ05076.1"/>
    <property type="molecule type" value="Genomic_DNA"/>
</dbReference>
<dbReference type="Proteomes" id="UP000054498">
    <property type="component" value="Unassembled WGS sequence"/>
</dbReference>
<keyword evidence="3" id="KW-1185">Reference proteome</keyword>
<accession>A0A0D2NJP2</accession>
<evidence type="ECO:0000313" key="2">
    <source>
        <dbReference type="EMBL" id="KIZ05076.1"/>
    </source>
</evidence>
<dbReference type="GO" id="GO:0005811">
    <property type="term" value="C:lipid droplet"/>
    <property type="evidence" value="ECO:0007669"/>
    <property type="project" value="TreeGrafter"/>
</dbReference>
<reference evidence="2 3" key="1">
    <citation type="journal article" date="2013" name="BMC Genomics">
        <title>Reconstruction of the lipid metabolism for the microalga Monoraphidium neglectum from its genome sequence reveals characteristics suitable for biofuel production.</title>
        <authorList>
            <person name="Bogen C."/>
            <person name="Al-Dilaimi A."/>
            <person name="Albersmeier A."/>
            <person name="Wichmann J."/>
            <person name="Grundmann M."/>
            <person name="Rupp O."/>
            <person name="Lauersen K.J."/>
            <person name="Blifernez-Klassen O."/>
            <person name="Kalinowski J."/>
            <person name="Goesmann A."/>
            <person name="Mussgnug J.H."/>
            <person name="Kruse O."/>
        </authorList>
    </citation>
    <scope>NUCLEOTIDE SEQUENCE [LARGE SCALE GENOMIC DNA]</scope>
    <source>
        <strain evidence="2 3">SAG 48.87</strain>
    </source>
</reference>
<dbReference type="OrthoDB" id="543129at2759"/>
<evidence type="ECO:0008006" key="4">
    <source>
        <dbReference type="Google" id="ProtNLM"/>
    </source>
</evidence>
<name>A0A0D2NJP2_9CHLO</name>
<gene>
    <name evidence="2" type="ORF">MNEG_2883</name>
</gene>
<dbReference type="KEGG" id="mng:MNEG_2883"/>
<feature type="region of interest" description="Disordered" evidence="1">
    <location>
        <begin position="307"/>
        <end position="326"/>
    </location>
</feature>
<dbReference type="GO" id="GO:0005737">
    <property type="term" value="C:cytoplasm"/>
    <property type="evidence" value="ECO:0007669"/>
    <property type="project" value="TreeGrafter"/>
</dbReference>
<dbReference type="RefSeq" id="XP_013904095.1">
    <property type="nucleotide sequence ID" value="XM_014048641.1"/>
</dbReference>
<evidence type="ECO:0000256" key="1">
    <source>
        <dbReference type="SAM" id="MobiDB-lite"/>
    </source>
</evidence>
<sequence length="326" mass="34688">MLYNELKIMKASDPVAGASSGCLAAMVANGIFPPKTMKEELETLSEFCSSHGNCGWQLKEEVAKVIRQQLGGDAAERVNKHGRTYIAITFPDPAGKKPAEQRLISRFKDTEDLIQAGEASIYVPLWGGPTMTTTFRGEPAYDGSVAGPGSGYLPCPPNVTYCIRINARPAGQTVLGYLTSDFIRDAPGSAAFLATAVGKTVLNGNLASGATRAVGAYAAGSPQKVVNEAGMLVQLLAAINKQVMPGEGDADIWPGRRHKLPVSPYVWTGWAGAPPGHEGLYQMYELGRAEALTWALEAGFPQAKGCNLERRTGPMAIGPTPKPKRR</sequence>